<evidence type="ECO:0000256" key="2">
    <source>
        <dbReference type="SAM" id="SignalP"/>
    </source>
</evidence>
<name>A0A5C7ETP4_9PROT</name>
<proteinExistence type="predicted"/>
<evidence type="ECO:0000313" key="3">
    <source>
        <dbReference type="EMBL" id="TXF10461.1"/>
    </source>
</evidence>
<organism evidence="3 4">
    <name type="scientific">Pelomicrobium methylotrophicum</name>
    <dbReference type="NCBI Taxonomy" id="2602750"/>
    <lineage>
        <taxon>Bacteria</taxon>
        <taxon>Pseudomonadati</taxon>
        <taxon>Pseudomonadota</taxon>
        <taxon>Hydrogenophilia</taxon>
        <taxon>Hydrogenophilia incertae sedis</taxon>
        <taxon>Pelomicrobium</taxon>
    </lineage>
</organism>
<evidence type="ECO:0000256" key="1">
    <source>
        <dbReference type="SAM" id="MobiDB-lite"/>
    </source>
</evidence>
<feature type="compositionally biased region" description="Basic and acidic residues" evidence="1">
    <location>
        <begin position="59"/>
        <end position="79"/>
    </location>
</feature>
<protein>
    <submittedName>
        <fullName evidence="3">Uncharacterized protein</fullName>
    </submittedName>
</protein>
<dbReference type="InParanoid" id="A0A5C7ETP4"/>
<reference evidence="3 4" key="1">
    <citation type="submission" date="2019-08" db="EMBL/GenBank/DDBJ databases">
        <title>Pelomicrobium methylotrophicum gen. nov., sp. nov. a moderately thermophilic, facultatively anaerobic, lithoautotrophic and methylotrophic bacterium isolated from a terrestrial mud volcano.</title>
        <authorList>
            <person name="Slobodkina G.B."/>
            <person name="Merkel A.Y."/>
            <person name="Slobodkin A.I."/>
        </authorList>
    </citation>
    <scope>NUCLEOTIDE SEQUENCE [LARGE SCALE GENOMIC DNA]</scope>
    <source>
        <strain evidence="3 4">SM250</strain>
    </source>
</reference>
<feature type="region of interest" description="Disordered" evidence="1">
    <location>
        <begin position="40"/>
        <end position="90"/>
    </location>
</feature>
<evidence type="ECO:0000313" key="4">
    <source>
        <dbReference type="Proteomes" id="UP000321201"/>
    </source>
</evidence>
<dbReference type="EMBL" id="VPFL01000029">
    <property type="protein sequence ID" value="TXF10461.1"/>
    <property type="molecule type" value="Genomic_DNA"/>
</dbReference>
<accession>A0A5C7ETP4</accession>
<dbReference type="RefSeq" id="WP_147801006.1">
    <property type="nucleotide sequence ID" value="NZ_VPFL01000029.1"/>
</dbReference>
<feature type="chain" id="PRO_5022861731" evidence="2">
    <location>
        <begin position="22"/>
        <end position="90"/>
    </location>
</feature>
<dbReference type="AlphaFoldDB" id="A0A5C7ETP4"/>
<gene>
    <name evidence="3" type="ORF">FR698_14995</name>
</gene>
<keyword evidence="2" id="KW-0732">Signal</keyword>
<dbReference type="Proteomes" id="UP000321201">
    <property type="component" value="Unassembled WGS sequence"/>
</dbReference>
<comment type="caution">
    <text evidence="3">The sequence shown here is derived from an EMBL/GenBank/DDBJ whole genome shotgun (WGS) entry which is preliminary data.</text>
</comment>
<keyword evidence="4" id="KW-1185">Reference proteome</keyword>
<feature type="signal peptide" evidence="2">
    <location>
        <begin position="1"/>
        <end position="21"/>
    </location>
</feature>
<sequence length="90" mass="9815">MKRLILLSLLAAGFASATVLAGRDQVQTMELQRAIEAKRRQADAATAHHTAPVAGSRAGDVRKNSEQIKEGKAGQEQLKRFHPKNAYGYD</sequence>